<organism evidence="2 3">
    <name type="scientific">Candidatus Dojkabacteria bacterium</name>
    <dbReference type="NCBI Taxonomy" id="2099670"/>
    <lineage>
        <taxon>Bacteria</taxon>
        <taxon>Candidatus Dojkabacteria</taxon>
    </lineage>
</organism>
<accession>A0A952AI70</accession>
<evidence type="ECO:0000256" key="1">
    <source>
        <dbReference type="SAM" id="Phobius"/>
    </source>
</evidence>
<evidence type="ECO:0000313" key="2">
    <source>
        <dbReference type="EMBL" id="MBW7953661.1"/>
    </source>
</evidence>
<sequence length="508" mass="57354">MNKTDKINQVSMPVLYLLVMAIVSVVIISTVNALTPNPSAPKYEESEDANTLEQDPVISDQVHLKVHSRDLNSQVIREKKSLPVYNGMNLYSEDKIIQASEDELYLLSENGILLMLENGSELRITDLTEDSINLQDTTGRFWIRIEKNSDYRVILQNIDFTARNTLLMIEDSKLNVIEGQVNISGKEVGSEESVDMISSGVNQSSIIKDKRYLYLLCLDETLVTENVLQQPFTQALESVSKILNESTKCSAILGVSTSNNQNQALETYQYIKPKVTVKPLPTIIPTKLEKAELLFAYDDDKAFCKWDLSGELKETQQLSFSLWQYNEGVNDTTLIDWTAVDSKSREVELILAPDLSFTNQQPYYCIVQIVSAESQQSVKSDDTYYDISRGHMTITEPSGYFRGEIEGDGRVYDMDINNVKIQYSIKLTQSGVPGSGRYCLGNDNWGTMETWLEAPIIVKTIHNLFLFKDNTISCVYASNYEQALLQVKMYNKLTGKLISETAFPVVLN</sequence>
<proteinExistence type="predicted"/>
<keyword evidence="1" id="KW-1133">Transmembrane helix</keyword>
<name>A0A952AI70_9BACT</name>
<protein>
    <submittedName>
        <fullName evidence="2">Uncharacterized protein</fullName>
    </submittedName>
</protein>
<dbReference type="Proteomes" id="UP000781173">
    <property type="component" value="Unassembled WGS sequence"/>
</dbReference>
<comment type="caution">
    <text evidence="2">The sequence shown here is derived from an EMBL/GenBank/DDBJ whole genome shotgun (WGS) entry which is preliminary data.</text>
</comment>
<evidence type="ECO:0000313" key="3">
    <source>
        <dbReference type="Proteomes" id="UP000781173"/>
    </source>
</evidence>
<reference evidence="2" key="1">
    <citation type="journal article" date="2022" name="ISME J.">
        <title>A general approach to explore prokaryotic protein glycosylation reveals the unique surface layer modulation of an anammox bacterium.</title>
        <authorList>
            <person name="Pabst M."/>
            <person name="Grouzdev D.S."/>
            <person name="Lawson C.E."/>
            <person name="Kleikamp H.B.C."/>
            <person name="de Ram C."/>
            <person name="Louwen R."/>
            <person name="Lin Y.M."/>
            <person name="Lucker S."/>
            <person name="van Loosdrecht M.C.M."/>
            <person name="Laureni M."/>
        </authorList>
    </citation>
    <scope>NUCLEOTIDE SEQUENCE</scope>
    <source>
        <strain evidence="2">BROCD043</strain>
    </source>
</reference>
<keyword evidence="1" id="KW-0472">Membrane</keyword>
<dbReference type="EMBL" id="JACFOF010000005">
    <property type="protein sequence ID" value="MBW7953661.1"/>
    <property type="molecule type" value="Genomic_DNA"/>
</dbReference>
<feature type="transmembrane region" description="Helical" evidence="1">
    <location>
        <begin position="12"/>
        <end position="34"/>
    </location>
</feature>
<dbReference type="AlphaFoldDB" id="A0A952AI70"/>
<gene>
    <name evidence="2" type="ORF">H3C67_02650</name>
</gene>
<keyword evidence="1" id="KW-0812">Transmembrane</keyword>